<dbReference type="Gene3D" id="1.20.1560.10">
    <property type="entry name" value="ABC transporter type 1, transmembrane domain"/>
    <property type="match status" value="2"/>
</dbReference>
<dbReference type="CDD" id="cd03244">
    <property type="entry name" value="ABCC_MRP_domain2"/>
    <property type="match status" value="1"/>
</dbReference>
<organism evidence="12">
    <name type="scientific">Chrysomela populi</name>
    <name type="common">Poplar leaf beetle</name>
    <name type="synonym">Melasoma populi</name>
    <dbReference type="NCBI Taxonomy" id="154003"/>
    <lineage>
        <taxon>Eukaryota</taxon>
        <taxon>Metazoa</taxon>
        <taxon>Ecdysozoa</taxon>
        <taxon>Arthropoda</taxon>
        <taxon>Hexapoda</taxon>
        <taxon>Insecta</taxon>
        <taxon>Pterygota</taxon>
        <taxon>Neoptera</taxon>
        <taxon>Endopterygota</taxon>
        <taxon>Coleoptera</taxon>
        <taxon>Polyphaga</taxon>
        <taxon>Cucujiformia</taxon>
        <taxon>Chrysomeloidea</taxon>
        <taxon>Chrysomelidae</taxon>
        <taxon>Chrysomelinae</taxon>
        <taxon>Chrysomelini</taxon>
        <taxon>Chrysomela</taxon>
    </lineage>
</organism>
<proteinExistence type="evidence at transcript level"/>
<keyword evidence="5" id="KW-0547">Nucleotide-binding</keyword>
<feature type="transmembrane region" description="Helical" evidence="9">
    <location>
        <begin position="925"/>
        <end position="946"/>
    </location>
</feature>
<keyword evidence="3 9" id="KW-0812">Transmembrane</keyword>
<dbReference type="Gene3D" id="3.40.50.300">
    <property type="entry name" value="P-loop containing nucleotide triphosphate hydrolases"/>
    <property type="match status" value="2"/>
</dbReference>
<dbReference type="GO" id="GO:0140359">
    <property type="term" value="F:ABC-type transporter activity"/>
    <property type="evidence" value="ECO:0007669"/>
    <property type="project" value="InterPro"/>
</dbReference>
<keyword evidence="8 9" id="KW-0472">Membrane</keyword>
<comment type="subcellular location">
    <subcellularLocation>
        <location evidence="1">Membrane</location>
        <topology evidence="1">Multi-pass membrane protein</topology>
    </subcellularLocation>
</comment>
<dbReference type="PROSITE" id="PS50929">
    <property type="entry name" value="ABC_TM1F"/>
    <property type="match status" value="2"/>
</dbReference>
<dbReference type="InterPro" id="IPR050173">
    <property type="entry name" value="ABC_transporter_C-like"/>
</dbReference>
<reference evidence="12" key="1">
    <citation type="journal article" date="2014" name="Proc. R. Soc. B">
        <title>Independently recruited oxidases from the glucose-methanol-choline oxidoreductase family enabled chemical defences in leaf beetle larvae (subtribe Chrysomelina) to evolve.</title>
        <authorList>
            <person name="Rahfeld P."/>
            <person name="Kirsch R."/>
            <person name="Kugel S."/>
            <person name="Wielsch N."/>
            <person name="Stock M."/>
            <person name="Groth M."/>
            <person name="Boland W."/>
            <person name="Burse A."/>
        </authorList>
    </citation>
    <scope>NUCLEOTIDE SEQUENCE</scope>
</reference>
<feature type="transmembrane region" description="Helical" evidence="9">
    <location>
        <begin position="782"/>
        <end position="800"/>
    </location>
</feature>
<dbReference type="InterPro" id="IPR027417">
    <property type="entry name" value="P-loop_NTPase"/>
</dbReference>
<keyword evidence="6" id="KW-0067">ATP-binding</keyword>
<feature type="transmembrane region" description="Helical" evidence="9">
    <location>
        <begin position="820"/>
        <end position="850"/>
    </location>
</feature>
<evidence type="ECO:0000256" key="4">
    <source>
        <dbReference type="ARBA" id="ARBA00022737"/>
    </source>
</evidence>
<accession>A0A0U9HSY7</accession>
<protein>
    <submittedName>
        <fullName evidence="12">Putative ABCC protein</fullName>
    </submittedName>
</protein>
<sequence>MDTGQTKIKNINPRENASILSIITFFYTHRLFKQAKKRALDDDDVYQVRPCLASANLGRNLLKTWERQQNALEPSLLKALLSCFGKTYVLLGVIQFCVRTAIIFVQPTALGRLVAYFQPEQTSISQNELYQNAALVVGLSFLTTLYNHNYEQLVNEVGIKVKTAVSALVYRKCLRLGPGSFSKSSPGKIVTLITKDVTAFENALTFVNDMWIGVIQTCIIAYIIFRRIGISVLVGLSFYMLVVPLQFYFGKKSSLMRVSSAKKTDERLQFTTEALSAIKTIKMYTWESFFVKKLIELRKDELNKLAPVFYLKCIVLIVGGLASNMSFFLLLMTYIWSGNLADAETVYFIQSCFQSLKGYISISIPYGIAQCSEVYAALRRLQEFLTAEEAGQRSIPTSDPKVHLDHVSVRVGETSILKDVSMDVRQGLFLVTGNVGSGKTALLKTILGEYPSDGHLVVDGTISYAAQEPWLFPATIRQNILFGERFDQGRYEEVVSACALNVDFSRLKDGDQTVLGDRGVNLSKGQQARINLARAVYRASDVYLLDDCLSALDNKVNLYVFKRCVMEFLKGKIVVLVTHNVNHIKMVNGQNTLFIEAGSTLSLEQQRSMLDRRITYYIDDDDDLDVFNREGEEEEENNDEPDETSHLLEDQENAGDLYHEDKRSGKVNMIVYLRYFRYSGGLLVFLLILAVFVMCQVANSYSDKLLSQWVNTEPKLSALITKNLTNTTEYEETTEQRSDYLTLYCLLIIGAALLIFLRVYLLMYRSALMAARKLHKSMATSVMNSYMTFFDGHYVGNIINRFSKDLTTTDEVLPLVVYEIFRLTLAFIGIIYLIATVNVSFLIVGALLLLKMYFIRRYYIPTGRSMKRLEAATRSPMIGYLNASLEGLSTIRAYEKQSVLIEEFDKHQDHYTSAYYMMICTTRAFGFYLDLLSANFTAAIVLKFTFFSTDSAAGDVGLAISQAMMLTGLLQWAVRYYSELENNMTAVERVLEYTDIPTENKTEGLIRENWPTRGVIQYDRVSLTYQRSNQQVLRDVSFLTFPREKIGVVGRTGAGKSSIIATLFRLYDIEGRILIDGEDITNIPILFLRSRIAIIPQDPVLFTGTIRSNIDPTSKYSDEDIWKAIEKSNIKHLVPSLEDTIGENGAKYSAGQKQLICLARALVSHNKIIVLDEATASMDPETSRLLQDTIKENFAQCTVLVIAHRLNTVANSDRILVVDHGEIVEFDTPSALLANQDGVFYNLMKQSGSLSNG</sequence>
<evidence type="ECO:0000256" key="3">
    <source>
        <dbReference type="ARBA" id="ARBA00022692"/>
    </source>
</evidence>
<evidence type="ECO:0000256" key="8">
    <source>
        <dbReference type="ARBA" id="ARBA00023136"/>
    </source>
</evidence>
<dbReference type="PANTHER" id="PTHR24223:SF448">
    <property type="entry name" value="FI20146P1-RELATED"/>
    <property type="match status" value="1"/>
</dbReference>
<evidence type="ECO:0000313" key="12">
    <source>
        <dbReference type="EMBL" id="JAC88920.1"/>
    </source>
</evidence>
<evidence type="ECO:0000256" key="2">
    <source>
        <dbReference type="ARBA" id="ARBA00022448"/>
    </source>
</evidence>
<evidence type="ECO:0000259" key="10">
    <source>
        <dbReference type="PROSITE" id="PS50893"/>
    </source>
</evidence>
<dbReference type="PROSITE" id="PS50893">
    <property type="entry name" value="ABC_TRANSPORTER_2"/>
    <property type="match status" value="2"/>
</dbReference>
<feature type="transmembrane region" description="Helical" evidence="9">
    <location>
        <begin position="232"/>
        <end position="249"/>
    </location>
</feature>
<dbReference type="GO" id="GO:0016020">
    <property type="term" value="C:membrane"/>
    <property type="evidence" value="ECO:0007669"/>
    <property type="project" value="UniProtKB-SubCell"/>
</dbReference>
<dbReference type="PROSITE" id="PS00211">
    <property type="entry name" value="ABC_TRANSPORTER_1"/>
    <property type="match status" value="2"/>
</dbReference>
<name>A0A0U9HSY7_CHRPP</name>
<evidence type="ECO:0000256" key="1">
    <source>
        <dbReference type="ARBA" id="ARBA00004141"/>
    </source>
</evidence>
<dbReference type="EMBL" id="GARF01000019">
    <property type="protein sequence ID" value="JAC88920.1"/>
    <property type="molecule type" value="mRNA"/>
</dbReference>
<feature type="domain" description="ABC transporter" evidence="10">
    <location>
        <begin position="402"/>
        <end position="622"/>
    </location>
</feature>
<dbReference type="InterPro" id="IPR003439">
    <property type="entry name" value="ABC_transporter-like_ATP-bd"/>
</dbReference>
<evidence type="ECO:0000256" key="5">
    <source>
        <dbReference type="ARBA" id="ARBA00022741"/>
    </source>
</evidence>
<dbReference type="FunFam" id="3.40.50.300:FF:000973">
    <property type="entry name" value="Multidrug resistance-associated protein 4"/>
    <property type="match status" value="1"/>
</dbReference>
<evidence type="ECO:0000259" key="11">
    <source>
        <dbReference type="PROSITE" id="PS50929"/>
    </source>
</evidence>
<dbReference type="GO" id="GO:0016887">
    <property type="term" value="F:ATP hydrolysis activity"/>
    <property type="evidence" value="ECO:0007669"/>
    <property type="project" value="InterPro"/>
</dbReference>
<feature type="domain" description="ABC transporter" evidence="10">
    <location>
        <begin position="1016"/>
        <end position="1245"/>
    </location>
</feature>
<feature type="transmembrane region" description="Helical" evidence="9">
    <location>
        <begin position="203"/>
        <end position="225"/>
    </location>
</feature>
<dbReference type="SMART" id="SM00382">
    <property type="entry name" value="AAA"/>
    <property type="match status" value="2"/>
</dbReference>
<evidence type="ECO:0000256" key="6">
    <source>
        <dbReference type="ARBA" id="ARBA00022840"/>
    </source>
</evidence>
<dbReference type="Pfam" id="PF00005">
    <property type="entry name" value="ABC_tran"/>
    <property type="match status" value="2"/>
</dbReference>
<feature type="domain" description="ABC transmembrane type-1" evidence="11">
    <location>
        <begin position="683"/>
        <end position="982"/>
    </location>
</feature>
<reference evidence="12" key="2">
    <citation type="submission" date="2016-01" db="EMBL/GenBank/DDBJ databases">
        <title>Tissue-specific transcript profiling for ABC transporters in the sequestering larvae of the phytophagous leaf beetle Chrysomela populi.</title>
        <authorList>
            <person name="Strauss A.S."/>
            <person name="Wang D."/>
            <person name="Stock M."/>
            <person name="Gretscher R.R."/>
            <person name="Groth M."/>
            <person name="Boland W."/>
            <person name="Burse A."/>
        </authorList>
    </citation>
    <scope>NUCLEOTIDE SEQUENCE</scope>
</reference>
<dbReference type="FunFam" id="1.20.1560.10:FF:000026">
    <property type="entry name" value="Multidrug resistance-associated protein lethal(2)03659"/>
    <property type="match status" value="1"/>
</dbReference>
<dbReference type="PANTHER" id="PTHR24223">
    <property type="entry name" value="ATP-BINDING CASSETTE SUB-FAMILY C"/>
    <property type="match status" value="1"/>
</dbReference>
<dbReference type="FunFam" id="1.20.1560.10:FF:000014">
    <property type="entry name" value="Multidrug resistance-associated protein member 4"/>
    <property type="match status" value="1"/>
</dbReference>
<evidence type="ECO:0000256" key="9">
    <source>
        <dbReference type="SAM" id="Phobius"/>
    </source>
</evidence>
<dbReference type="CDD" id="cd18580">
    <property type="entry name" value="ABC_6TM_ABCC_D2"/>
    <property type="match status" value="1"/>
</dbReference>
<dbReference type="AlphaFoldDB" id="A0A0U9HSY7"/>
<dbReference type="SUPFAM" id="SSF90123">
    <property type="entry name" value="ABC transporter transmembrane region"/>
    <property type="match status" value="2"/>
</dbReference>
<keyword evidence="4" id="KW-0677">Repeat</keyword>
<feature type="transmembrane region" description="Helical" evidence="9">
    <location>
        <begin position="952"/>
        <end position="974"/>
    </location>
</feature>
<feature type="transmembrane region" description="Helical" evidence="9">
    <location>
        <begin position="309"/>
        <end position="331"/>
    </location>
</feature>
<dbReference type="CDD" id="cd03250">
    <property type="entry name" value="ABCC_MRP_domain1"/>
    <property type="match status" value="1"/>
</dbReference>
<dbReference type="InterPro" id="IPR044746">
    <property type="entry name" value="ABCC_6TM_D1"/>
</dbReference>
<feature type="transmembrane region" description="Helical" evidence="9">
    <location>
        <begin position="741"/>
        <end position="761"/>
    </location>
</feature>
<dbReference type="InterPro" id="IPR003593">
    <property type="entry name" value="AAA+_ATPase"/>
</dbReference>
<feature type="transmembrane region" description="Helical" evidence="9">
    <location>
        <begin position="675"/>
        <end position="699"/>
    </location>
</feature>
<dbReference type="InterPro" id="IPR044726">
    <property type="entry name" value="ABCC_6TM_D2"/>
</dbReference>
<dbReference type="InterPro" id="IPR017871">
    <property type="entry name" value="ABC_transporter-like_CS"/>
</dbReference>
<evidence type="ECO:0000256" key="7">
    <source>
        <dbReference type="ARBA" id="ARBA00022989"/>
    </source>
</evidence>
<dbReference type="InterPro" id="IPR036640">
    <property type="entry name" value="ABC1_TM_sf"/>
</dbReference>
<keyword evidence="7 9" id="KW-1133">Transmembrane helix</keyword>
<dbReference type="GO" id="GO:0005524">
    <property type="term" value="F:ATP binding"/>
    <property type="evidence" value="ECO:0007669"/>
    <property type="project" value="UniProtKB-KW"/>
</dbReference>
<dbReference type="SUPFAM" id="SSF52540">
    <property type="entry name" value="P-loop containing nucleoside triphosphate hydrolases"/>
    <property type="match status" value="2"/>
</dbReference>
<dbReference type="Pfam" id="PF00664">
    <property type="entry name" value="ABC_membrane"/>
    <property type="match status" value="2"/>
</dbReference>
<feature type="domain" description="ABC transmembrane type-1" evidence="11">
    <location>
        <begin position="97"/>
        <end position="361"/>
    </location>
</feature>
<dbReference type="CDD" id="cd18579">
    <property type="entry name" value="ABC_6TM_ABCC_D1"/>
    <property type="match status" value="1"/>
</dbReference>
<dbReference type="FunFam" id="3.40.50.300:FF:000163">
    <property type="entry name" value="Multidrug resistance-associated protein member 4"/>
    <property type="match status" value="1"/>
</dbReference>
<keyword evidence="2" id="KW-0813">Transport</keyword>
<dbReference type="InterPro" id="IPR011527">
    <property type="entry name" value="ABC1_TM_dom"/>
</dbReference>